<accession>A0A926QIU7</accession>
<keyword evidence="1" id="KW-1133">Transmembrane helix</keyword>
<feature type="transmembrane region" description="Helical" evidence="1">
    <location>
        <begin position="66"/>
        <end position="85"/>
    </location>
</feature>
<gene>
    <name evidence="2" type="ORF">ICC18_12235</name>
</gene>
<keyword evidence="1" id="KW-0812">Transmembrane</keyword>
<dbReference type="Proteomes" id="UP000650466">
    <property type="component" value="Unassembled WGS sequence"/>
</dbReference>
<dbReference type="EMBL" id="JACVVD010000003">
    <property type="protein sequence ID" value="MBD0380890.1"/>
    <property type="molecule type" value="Genomic_DNA"/>
</dbReference>
<feature type="transmembrane region" description="Helical" evidence="1">
    <location>
        <begin position="42"/>
        <end position="60"/>
    </location>
</feature>
<name>A0A926QIU7_9BACL</name>
<keyword evidence="1" id="KW-0472">Membrane</keyword>
<evidence type="ECO:0008006" key="4">
    <source>
        <dbReference type="Google" id="ProtNLM"/>
    </source>
</evidence>
<evidence type="ECO:0000256" key="1">
    <source>
        <dbReference type="SAM" id="Phobius"/>
    </source>
</evidence>
<evidence type="ECO:0000313" key="3">
    <source>
        <dbReference type="Proteomes" id="UP000650466"/>
    </source>
</evidence>
<dbReference type="RefSeq" id="WP_188174639.1">
    <property type="nucleotide sequence ID" value="NZ_JACVVD010000003.1"/>
</dbReference>
<dbReference type="AlphaFoldDB" id="A0A926QIU7"/>
<reference evidence="2" key="1">
    <citation type="submission" date="2020-09" db="EMBL/GenBank/DDBJ databases">
        <title>Draft Genome Sequence of Paenibacillus sp. WST5.</title>
        <authorList>
            <person name="Bao Z."/>
        </authorList>
    </citation>
    <scope>NUCLEOTIDE SEQUENCE</scope>
    <source>
        <strain evidence="2">WST5</strain>
    </source>
</reference>
<comment type="caution">
    <text evidence="2">The sequence shown here is derived from an EMBL/GenBank/DDBJ whole genome shotgun (WGS) entry which is preliminary data.</text>
</comment>
<proteinExistence type="predicted"/>
<protein>
    <recommendedName>
        <fullName evidence="4">Methyltransferase</fullName>
    </recommendedName>
</protein>
<organism evidence="2 3">
    <name type="scientific">Paenibacillus sedimenti</name>
    <dbReference type="NCBI Taxonomy" id="2770274"/>
    <lineage>
        <taxon>Bacteria</taxon>
        <taxon>Bacillati</taxon>
        <taxon>Bacillota</taxon>
        <taxon>Bacilli</taxon>
        <taxon>Bacillales</taxon>
        <taxon>Paenibacillaceae</taxon>
        <taxon>Paenibacillus</taxon>
    </lineage>
</organism>
<sequence>MSRKWERMVSKNAKKANITRSKQGKAPISDPEKPLVFKGRSLLLPLLFFIIFLFLAATYTKADQNGMYLFTICGYLLVALLMYFARRPYLKVGKTSLAKRGYSRELVVEAKNIKQIIYKPGSVVIELDNKTRWVYSKRMNLFDVANIAGELQQFAESNRVAFENTTQQA</sequence>
<evidence type="ECO:0000313" key="2">
    <source>
        <dbReference type="EMBL" id="MBD0380890.1"/>
    </source>
</evidence>
<keyword evidence="3" id="KW-1185">Reference proteome</keyword>